<comment type="caution">
    <text evidence="3">The sequence shown here is derived from an EMBL/GenBank/DDBJ whole genome shotgun (WGS) entry which is preliminary data.</text>
</comment>
<evidence type="ECO:0008006" key="5">
    <source>
        <dbReference type="Google" id="ProtNLM"/>
    </source>
</evidence>
<evidence type="ECO:0000256" key="2">
    <source>
        <dbReference type="ARBA" id="ARBA00023136"/>
    </source>
</evidence>
<evidence type="ECO:0000313" key="4">
    <source>
        <dbReference type="Proteomes" id="UP001592530"/>
    </source>
</evidence>
<dbReference type="Proteomes" id="UP001592530">
    <property type="component" value="Unassembled WGS sequence"/>
</dbReference>
<dbReference type="RefSeq" id="WP_380559570.1">
    <property type="nucleotide sequence ID" value="NZ_JBHEZY010000025.1"/>
</dbReference>
<reference evidence="3 4" key="1">
    <citation type="submission" date="2024-09" db="EMBL/GenBank/DDBJ databases">
        <authorList>
            <person name="Lee S.D."/>
        </authorList>
    </citation>
    <scope>NUCLEOTIDE SEQUENCE [LARGE SCALE GENOMIC DNA]</scope>
    <source>
        <strain evidence="3 4">N1-3</strain>
    </source>
</reference>
<accession>A0ABV6XCX2</accession>
<name>A0ABV6XCX2_9ACTN</name>
<dbReference type="PANTHER" id="PTHR37042:SF4">
    <property type="entry name" value="OUTER MEMBRANE PROTEIN RV1973"/>
    <property type="match status" value="1"/>
</dbReference>
<protein>
    <recommendedName>
        <fullName evidence="5">Mce-associated membrane protein</fullName>
    </recommendedName>
</protein>
<dbReference type="PANTHER" id="PTHR37042">
    <property type="entry name" value="OUTER MEMBRANE PROTEIN RV1973"/>
    <property type="match status" value="1"/>
</dbReference>
<gene>
    <name evidence="3" type="ORF">ACEZDB_36275</name>
</gene>
<dbReference type="EMBL" id="JBHEZY010000025">
    <property type="protein sequence ID" value="MFC1436106.1"/>
    <property type="molecule type" value="Genomic_DNA"/>
</dbReference>
<comment type="subcellular location">
    <subcellularLocation>
        <location evidence="1">Membrane</location>
    </subcellularLocation>
</comment>
<evidence type="ECO:0000313" key="3">
    <source>
        <dbReference type="EMBL" id="MFC1436106.1"/>
    </source>
</evidence>
<proteinExistence type="predicted"/>
<evidence type="ECO:0000256" key="1">
    <source>
        <dbReference type="ARBA" id="ARBA00004370"/>
    </source>
</evidence>
<keyword evidence="2" id="KW-0472">Membrane</keyword>
<organism evidence="3 4">
    <name type="scientific">Streptacidiphilus alkalitolerans</name>
    <dbReference type="NCBI Taxonomy" id="3342712"/>
    <lineage>
        <taxon>Bacteria</taxon>
        <taxon>Bacillati</taxon>
        <taxon>Actinomycetota</taxon>
        <taxon>Actinomycetes</taxon>
        <taxon>Kitasatosporales</taxon>
        <taxon>Streptomycetaceae</taxon>
        <taxon>Streptacidiphilus</taxon>
    </lineage>
</organism>
<sequence length="182" mass="19116">MLLKRRTGQRNGVSLGGRPLLTAALALTLLAAGFAAWTGWSWYAAAHDSTAATGQLRDQVLADGEQAVQNLNTLDYRSVDQGLDVWQSSTTGDLHSQFTQGRAQFEQQVKTAQTVTTAKILSGAVTELDGKAGKASIMVAVRITVTAPKAAPSTKDSRMVADLTRTAAGWKLSALGQAAEGS</sequence>